<evidence type="ECO:0000256" key="3">
    <source>
        <dbReference type="ARBA" id="ARBA00022490"/>
    </source>
</evidence>
<name>A0A0T5X806_9BACT</name>
<dbReference type="Pfam" id="PF01765">
    <property type="entry name" value="RRF"/>
    <property type="match status" value="1"/>
</dbReference>
<proteinExistence type="inferred from homology"/>
<dbReference type="SUPFAM" id="SSF55194">
    <property type="entry name" value="Ribosome recycling factor, RRF"/>
    <property type="match status" value="1"/>
</dbReference>
<comment type="caution">
    <text evidence="8">The sequence shown here is derived from an EMBL/GenBank/DDBJ whole genome shotgun (WGS) entry which is preliminary data.</text>
</comment>
<keyword evidence="4 5" id="KW-0648">Protein biosynthesis</keyword>
<comment type="function">
    <text evidence="5">Responsible for the release of ribosomes from messenger RNA at the termination of protein biosynthesis. May increase the efficiency of translation by recycling ribosomes from one round of translation to another.</text>
</comment>
<dbReference type="NCBIfam" id="TIGR00496">
    <property type="entry name" value="frr"/>
    <property type="match status" value="1"/>
</dbReference>
<dbReference type="Gene3D" id="1.10.132.20">
    <property type="entry name" value="Ribosome-recycling factor"/>
    <property type="match status" value="1"/>
</dbReference>
<keyword evidence="6" id="KW-0175">Coiled coil</keyword>
<keyword evidence="9" id="KW-1185">Reference proteome</keyword>
<dbReference type="GO" id="GO:0043023">
    <property type="term" value="F:ribosomal large subunit binding"/>
    <property type="evidence" value="ECO:0007669"/>
    <property type="project" value="TreeGrafter"/>
</dbReference>
<evidence type="ECO:0000256" key="5">
    <source>
        <dbReference type="HAMAP-Rule" id="MF_00040"/>
    </source>
</evidence>
<dbReference type="InterPro" id="IPR023584">
    <property type="entry name" value="Ribosome_recyc_fac_dom"/>
</dbReference>
<dbReference type="eggNOG" id="COG0233">
    <property type="taxonomic scope" value="Bacteria"/>
</dbReference>
<gene>
    <name evidence="5" type="primary">frr</name>
    <name evidence="8" type="ORF">HMPREF1705_03795</name>
</gene>
<dbReference type="GO" id="GO:0005737">
    <property type="term" value="C:cytoplasm"/>
    <property type="evidence" value="ECO:0007669"/>
    <property type="project" value="UniProtKB-SubCell"/>
</dbReference>
<dbReference type="InterPro" id="IPR002661">
    <property type="entry name" value="Ribosome_recyc_fac"/>
</dbReference>
<dbReference type="RefSeq" id="WP_009200556.1">
    <property type="nucleotide sequence ID" value="NZ_ACJX03000001.1"/>
</dbReference>
<dbReference type="HAMAP" id="MF_00040">
    <property type="entry name" value="RRF"/>
    <property type="match status" value="1"/>
</dbReference>
<dbReference type="PANTHER" id="PTHR20982:SF3">
    <property type="entry name" value="MITOCHONDRIAL RIBOSOME RECYCLING FACTOR PSEUDO 1"/>
    <property type="match status" value="1"/>
</dbReference>
<dbReference type="STRING" id="592015.HMPREF1705_03795"/>
<evidence type="ECO:0000313" key="9">
    <source>
        <dbReference type="Proteomes" id="UP000005273"/>
    </source>
</evidence>
<protein>
    <recommendedName>
        <fullName evidence="5">Ribosome-recycling factor</fullName>
        <shortName evidence="5">RRF</shortName>
    </recommendedName>
    <alternativeName>
        <fullName evidence="5">Ribosome-releasing factor</fullName>
    </alternativeName>
</protein>
<comment type="subcellular location">
    <subcellularLocation>
        <location evidence="1 5">Cytoplasm</location>
    </subcellularLocation>
</comment>
<reference evidence="9" key="1">
    <citation type="submission" date="2012-09" db="EMBL/GenBank/DDBJ databases">
        <authorList>
            <person name="Weinstock G."/>
            <person name="Sodergren E."/>
            <person name="Clifton S."/>
            <person name="Fulton L."/>
            <person name="Fulton B."/>
            <person name="Courtney L."/>
            <person name="Fronick C."/>
            <person name="Harrison M."/>
            <person name="Strong C."/>
            <person name="Farmer C."/>
            <person name="Delehaunty K."/>
            <person name="Markovic C."/>
            <person name="Hall O."/>
            <person name="Minx P."/>
            <person name="Tomlinson C."/>
            <person name="Mitreva M."/>
            <person name="Nelson J."/>
            <person name="Hou S."/>
            <person name="Wollam A."/>
            <person name="Pepin K.H."/>
            <person name="Johnson M."/>
            <person name="Bhonagiri V."/>
            <person name="Nash W.E."/>
            <person name="Suruliraj S."/>
            <person name="Warren W."/>
            <person name="Chinwalla A."/>
            <person name="Mardis E.R."/>
            <person name="Wilson R.K."/>
        </authorList>
    </citation>
    <scope>NUCLEOTIDE SEQUENCE [LARGE SCALE GENOMIC DNA]</scope>
    <source>
        <strain evidence="9">OS1</strain>
    </source>
</reference>
<dbReference type="GO" id="GO:0006415">
    <property type="term" value="P:translational termination"/>
    <property type="evidence" value="ECO:0007669"/>
    <property type="project" value="UniProtKB-UniRule"/>
</dbReference>
<evidence type="ECO:0000256" key="2">
    <source>
        <dbReference type="ARBA" id="ARBA00005912"/>
    </source>
</evidence>
<organism evidence="8 9">
    <name type="scientific">Acetomicrobium hydrogeniformans ATCC BAA-1850</name>
    <dbReference type="NCBI Taxonomy" id="592015"/>
    <lineage>
        <taxon>Bacteria</taxon>
        <taxon>Thermotogati</taxon>
        <taxon>Synergistota</taxon>
        <taxon>Synergistia</taxon>
        <taxon>Synergistales</taxon>
        <taxon>Acetomicrobiaceae</taxon>
        <taxon>Acetomicrobium</taxon>
    </lineage>
</organism>
<dbReference type="InterPro" id="IPR036191">
    <property type="entry name" value="RRF_sf"/>
</dbReference>
<dbReference type="FunFam" id="3.30.1360.40:FF:000001">
    <property type="entry name" value="Ribosome-recycling factor"/>
    <property type="match status" value="1"/>
</dbReference>
<dbReference type="Proteomes" id="UP000005273">
    <property type="component" value="Unassembled WGS sequence"/>
</dbReference>
<evidence type="ECO:0000256" key="4">
    <source>
        <dbReference type="ARBA" id="ARBA00022917"/>
    </source>
</evidence>
<evidence type="ECO:0000259" key="7">
    <source>
        <dbReference type="Pfam" id="PF01765"/>
    </source>
</evidence>
<feature type="coiled-coil region" evidence="6">
    <location>
        <begin position="135"/>
        <end position="176"/>
    </location>
</feature>
<dbReference type="FunFam" id="1.10.132.20:FF:000001">
    <property type="entry name" value="Ribosome-recycling factor"/>
    <property type="match status" value="1"/>
</dbReference>
<comment type="similarity">
    <text evidence="2 5">Belongs to the RRF family.</text>
</comment>
<accession>A0A0T5X806</accession>
<dbReference type="Gene3D" id="3.30.1360.40">
    <property type="match status" value="1"/>
</dbReference>
<dbReference type="AlphaFoldDB" id="A0A0T5X806"/>
<dbReference type="OrthoDB" id="9804006at2"/>
<keyword evidence="3 5" id="KW-0963">Cytoplasm</keyword>
<dbReference type="EMBL" id="ACJX03000001">
    <property type="protein sequence ID" value="KRT34567.1"/>
    <property type="molecule type" value="Genomic_DNA"/>
</dbReference>
<evidence type="ECO:0000313" key="8">
    <source>
        <dbReference type="EMBL" id="KRT34567.1"/>
    </source>
</evidence>
<evidence type="ECO:0000256" key="6">
    <source>
        <dbReference type="SAM" id="Coils"/>
    </source>
</evidence>
<sequence length="188" mass="21680">MVVDKKAILKDMRESMKKAVEHFKAEMTGIRAGRAHPALVENIKVDYYGAQTPIKQMGTISIPEPRQILISLWDKTAIKAVEKAIQASQLGVMPQVDGENIRITLPELTKERRVELSRLVKKYAEEARVAIRNIRRDVLDELKKQEKDSEISEDELRRLQDEIQEITNEYIEMVNKALEEKEKEILEG</sequence>
<feature type="domain" description="Ribosome recycling factor" evidence="7">
    <location>
        <begin position="23"/>
        <end position="186"/>
    </location>
</feature>
<evidence type="ECO:0000256" key="1">
    <source>
        <dbReference type="ARBA" id="ARBA00004496"/>
    </source>
</evidence>
<dbReference type="PANTHER" id="PTHR20982">
    <property type="entry name" value="RIBOSOME RECYCLING FACTOR"/>
    <property type="match status" value="1"/>
</dbReference>
<dbReference type="CDD" id="cd00520">
    <property type="entry name" value="RRF"/>
    <property type="match status" value="1"/>
</dbReference>